<accession>A0ABR1W562</accession>
<name>A0ABR1W562_9PEZI</name>
<dbReference type="InterPro" id="IPR001005">
    <property type="entry name" value="SANT/Myb"/>
</dbReference>
<dbReference type="PROSITE" id="PS51294">
    <property type="entry name" value="HTH_MYB"/>
    <property type="match status" value="1"/>
</dbReference>
<dbReference type="Gene3D" id="1.10.10.60">
    <property type="entry name" value="Homeodomain-like"/>
    <property type="match status" value="2"/>
</dbReference>
<comment type="caution">
    <text evidence="7">The sequence shown here is derived from an EMBL/GenBank/DDBJ whole genome shotgun (WGS) entry which is preliminary data.</text>
</comment>
<gene>
    <name evidence="7" type="ORF">PG996_004785</name>
</gene>
<dbReference type="InterPro" id="IPR051575">
    <property type="entry name" value="Myb-like_DNA-bd"/>
</dbReference>
<sequence>MGQPTTYLFSGLNEDGSSPAISSHVFNTGAWSPTEDERLSAAVVKHGTRWTSVAADVSTHNGEQCAKRWNDHVNSVLDHGPWSVEEDKTMLDLVAIHGHNWKLMAETCHKSRFALVHQEQTRTPCAASETV</sequence>
<evidence type="ECO:0000313" key="7">
    <source>
        <dbReference type="EMBL" id="KAK8078615.1"/>
    </source>
</evidence>
<proteinExistence type="predicted"/>
<reference evidence="7 8" key="1">
    <citation type="submission" date="2023-01" db="EMBL/GenBank/DDBJ databases">
        <title>Analysis of 21 Apiospora genomes using comparative genomics revels a genus with tremendous synthesis potential of carbohydrate active enzymes and secondary metabolites.</title>
        <authorList>
            <person name="Sorensen T."/>
        </authorList>
    </citation>
    <scope>NUCLEOTIDE SEQUENCE [LARGE SCALE GENOMIC DNA]</scope>
    <source>
        <strain evidence="7 8">CBS 83171</strain>
    </source>
</reference>
<protein>
    <recommendedName>
        <fullName evidence="9">Myb-like domain-containing protein</fullName>
    </recommendedName>
</protein>
<dbReference type="InterPro" id="IPR017930">
    <property type="entry name" value="Myb_dom"/>
</dbReference>
<feature type="domain" description="Myb-like" evidence="5">
    <location>
        <begin position="74"/>
        <end position="112"/>
    </location>
</feature>
<keyword evidence="8" id="KW-1185">Reference proteome</keyword>
<keyword evidence="3" id="KW-0804">Transcription</keyword>
<feature type="domain" description="HTH myb-type" evidence="6">
    <location>
        <begin position="23"/>
        <end position="77"/>
    </location>
</feature>
<keyword evidence="1" id="KW-0805">Transcription regulation</keyword>
<evidence type="ECO:0000256" key="2">
    <source>
        <dbReference type="ARBA" id="ARBA00023125"/>
    </source>
</evidence>
<evidence type="ECO:0008006" key="9">
    <source>
        <dbReference type="Google" id="ProtNLM"/>
    </source>
</evidence>
<dbReference type="EMBL" id="JAQQWM010000002">
    <property type="protein sequence ID" value="KAK8078615.1"/>
    <property type="molecule type" value="Genomic_DNA"/>
</dbReference>
<keyword evidence="4" id="KW-0539">Nucleus</keyword>
<dbReference type="PANTHER" id="PTHR46621">
    <property type="entry name" value="SNRNA-ACTIVATING PROTEIN COMPLEX SUBUNIT 4"/>
    <property type="match status" value="1"/>
</dbReference>
<dbReference type="Proteomes" id="UP001446871">
    <property type="component" value="Unassembled WGS sequence"/>
</dbReference>
<organism evidence="7 8">
    <name type="scientific">Apiospora saccharicola</name>
    <dbReference type="NCBI Taxonomy" id="335842"/>
    <lineage>
        <taxon>Eukaryota</taxon>
        <taxon>Fungi</taxon>
        <taxon>Dikarya</taxon>
        <taxon>Ascomycota</taxon>
        <taxon>Pezizomycotina</taxon>
        <taxon>Sordariomycetes</taxon>
        <taxon>Xylariomycetidae</taxon>
        <taxon>Amphisphaeriales</taxon>
        <taxon>Apiosporaceae</taxon>
        <taxon>Apiospora</taxon>
    </lineage>
</organism>
<dbReference type="InterPro" id="IPR009057">
    <property type="entry name" value="Homeodomain-like_sf"/>
</dbReference>
<keyword evidence="2" id="KW-0238">DNA-binding</keyword>
<dbReference type="Pfam" id="PF00249">
    <property type="entry name" value="Myb_DNA-binding"/>
    <property type="match status" value="2"/>
</dbReference>
<dbReference type="PROSITE" id="PS50090">
    <property type="entry name" value="MYB_LIKE"/>
    <property type="match status" value="2"/>
</dbReference>
<evidence type="ECO:0000256" key="4">
    <source>
        <dbReference type="ARBA" id="ARBA00023242"/>
    </source>
</evidence>
<dbReference type="SUPFAM" id="SSF46689">
    <property type="entry name" value="Homeodomain-like"/>
    <property type="match status" value="1"/>
</dbReference>
<evidence type="ECO:0000313" key="8">
    <source>
        <dbReference type="Proteomes" id="UP001446871"/>
    </source>
</evidence>
<dbReference type="CDD" id="cd00167">
    <property type="entry name" value="SANT"/>
    <property type="match status" value="2"/>
</dbReference>
<feature type="domain" description="Myb-like" evidence="5">
    <location>
        <begin position="29"/>
        <end position="73"/>
    </location>
</feature>
<evidence type="ECO:0000256" key="3">
    <source>
        <dbReference type="ARBA" id="ARBA00023163"/>
    </source>
</evidence>
<evidence type="ECO:0000259" key="5">
    <source>
        <dbReference type="PROSITE" id="PS50090"/>
    </source>
</evidence>
<dbReference type="SMART" id="SM00717">
    <property type="entry name" value="SANT"/>
    <property type="match status" value="2"/>
</dbReference>
<dbReference type="PANTHER" id="PTHR46621:SF1">
    <property type="entry name" value="SNRNA-ACTIVATING PROTEIN COMPLEX SUBUNIT 4"/>
    <property type="match status" value="1"/>
</dbReference>
<evidence type="ECO:0000256" key="1">
    <source>
        <dbReference type="ARBA" id="ARBA00023015"/>
    </source>
</evidence>
<evidence type="ECO:0000259" key="6">
    <source>
        <dbReference type="PROSITE" id="PS51294"/>
    </source>
</evidence>